<dbReference type="PANTHER" id="PTHR43384:SF6">
    <property type="entry name" value="SEPTUM SITE-DETERMINING PROTEIN MIND HOMOLOG, CHLOROPLASTIC"/>
    <property type="match status" value="1"/>
</dbReference>
<keyword evidence="2" id="KW-0067">ATP-binding</keyword>
<comment type="caution">
    <text evidence="4">The sequence shown here is derived from an EMBL/GenBank/DDBJ whole genome shotgun (WGS) entry which is preliminary data.</text>
</comment>
<name>A0A9D2DKW9_9ACTN</name>
<dbReference type="GO" id="GO:0005524">
    <property type="term" value="F:ATP binding"/>
    <property type="evidence" value="ECO:0007669"/>
    <property type="project" value="UniProtKB-KW"/>
</dbReference>
<evidence type="ECO:0000259" key="3">
    <source>
        <dbReference type="Pfam" id="PF01656"/>
    </source>
</evidence>
<proteinExistence type="predicted"/>
<evidence type="ECO:0000256" key="2">
    <source>
        <dbReference type="ARBA" id="ARBA00022840"/>
    </source>
</evidence>
<dbReference type="Proteomes" id="UP000824029">
    <property type="component" value="Unassembled WGS sequence"/>
</dbReference>
<dbReference type="GO" id="GO:0016887">
    <property type="term" value="F:ATP hydrolysis activity"/>
    <property type="evidence" value="ECO:0007669"/>
    <property type="project" value="TreeGrafter"/>
</dbReference>
<dbReference type="InterPro" id="IPR027417">
    <property type="entry name" value="P-loop_NTPase"/>
</dbReference>
<dbReference type="GO" id="GO:0009898">
    <property type="term" value="C:cytoplasmic side of plasma membrane"/>
    <property type="evidence" value="ECO:0007669"/>
    <property type="project" value="TreeGrafter"/>
</dbReference>
<evidence type="ECO:0000313" key="5">
    <source>
        <dbReference type="Proteomes" id="UP000824029"/>
    </source>
</evidence>
<dbReference type="InterPro" id="IPR050625">
    <property type="entry name" value="ParA/MinD_ATPase"/>
</dbReference>
<dbReference type="EMBL" id="DXBZ01000154">
    <property type="protein sequence ID" value="HIZ18952.1"/>
    <property type="molecule type" value="Genomic_DNA"/>
</dbReference>
<gene>
    <name evidence="4" type="ORF">IAA22_07585</name>
</gene>
<reference evidence="4" key="2">
    <citation type="submission" date="2021-04" db="EMBL/GenBank/DDBJ databases">
        <authorList>
            <person name="Gilroy R."/>
        </authorList>
    </citation>
    <scope>NUCLEOTIDE SEQUENCE</scope>
    <source>
        <strain evidence="4">ChiHecolR3B27-1887</strain>
    </source>
</reference>
<protein>
    <submittedName>
        <fullName evidence="4">P-loop NTPase</fullName>
    </submittedName>
</protein>
<evidence type="ECO:0000313" key="4">
    <source>
        <dbReference type="EMBL" id="HIZ18952.1"/>
    </source>
</evidence>
<organism evidence="4 5">
    <name type="scientific">Candidatus Olsenella stercoravium</name>
    <dbReference type="NCBI Taxonomy" id="2838713"/>
    <lineage>
        <taxon>Bacteria</taxon>
        <taxon>Bacillati</taxon>
        <taxon>Actinomycetota</taxon>
        <taxon>Coriobacteriia</taxon>
        <taxon>Coriobacteriales</taxon>
        <taxon>Atopobiaceae</taxon>
        <taxon>Olsenella</taxon>
    </lineage>
</organism>
<evidence type="ECO:0000256" key="1">
    <source>
        <dbReference type="ARBA" id="ARBA00022741"/>
    </source>
</evidence>
<accession>A0A9D2DKW9</accession>
<keyword evidence="1" id="KW-0547">Nucleotide-binding</keyword>
<dbReference type="AlphaFoldDB" id="A0A9D2DKW9"/>
<dbReference type="GO" id="GO:0005829">
    <property type="term" value="C:cytosol"/>
    <property type="evidence" value="ECO:0007669"/>
    <property type="project" value="TreeGrafter"/>
</dbReference>
<dbReference type="Pfam" id="PF01656">
    <property type="entry name" value="CbiA"/>
    <property type="match status" value="1"/>
</dbReference>
<reference evidence="4" key="1">
    <citation type="journal article" date="2021" name="PeerJ">
        <title>Extensive microbial diversity within the chicken gut microbiome revealed by metagenomics and culture.</title>
        <authorList>
            <person name="Gilroy R."/>
            <person name="Ravi A."/>
            <person name="Getino M."/>
            <person name="Pursley I."/>
            <person name="Horton D.L."/>
            <person name="Alikhan N.F."/>
            <person name="Baker D."/>
            <person name="Gharbi K."/>
            <person name="Hall N."/>
            <person name="Watson M."/>
            <person name="Adriaenssens E.M."/>
            <person name="Foster-Nyarko E."/>
            <person name="Jarju S."/>
            <person name="Secka A."/>
            <person name="Antonio M."/>
            <person name="Oren A."/>
            <person name="Chaudhuri R.R."/>
            <person name="La Ragione R."/>
            <person name="Hildebrand F."/>
            <person name="Pallen M.J."/>
        </authorList>
    </citation>
    <scope>NUCLEOTIDE SEQUENCE</scope>
    <source>
        <strain evidence="4">ChiHecolR3B27-1887</strain>
    </source>
</reference>
<sequence>MSEWAAFCCDESRDLVRGAVELLDARGRLTLARSADALRRMSEVSDPGELGIVVGPVREGVSDVNLAAAIAGGGNARCVALACESATGSLRSRAARAGVDHVLDRAEVTERLGEKRRAAAACAEPVVPAREPGGGAAPTLVLCSGRGGVGKTTIAACAATAAARWGMRVCLLDLDLSCGNAYACFGLSGGSDLVALGEARPAPDLLARSCVSAAPGVSLMGPCGRPEAAELVAPCLDAVLGWATREFDLVVVDTSTTFTDAVAQAVQRADRLLLVSDGRSGTTSSVARMSGLAVRLGVARTRIARVENRVDPKSGMRGATARPEVGLEAARVYRLVEGGDEVDELAAAGRVGELCEPGYPFPDSVLGMLAQLLAELGCLPDAEEARRAYEAPQRRRSWRLFGPRREAS</sequence>
<dbReference type="Gene3D" id="3.40.50.300">
    <property type="entry name" value="P-loop containing nucleotide triphosphate hydrolases"/>
    <property type="match status" value="1"/>
</dbReference>
<dbReference type="SUPFAM" id="SSF52540">
    <property type="entry name" value="P-loop containing nucleoside triphosphate hydrolases"/>
    <property type="match status" value="1"/>
</dbReference>
<dbReference type="PANTHER" id="PTHR43384">
    <property type="entry name" value="SEPTUM SITE-DETERMINING PROTEIN MIND HOMOLOG, CHLOROPLASTIC-RELATED"/>
    <property type="match status" value="1"/>
</dbReference>
<feature type="domain" description="CobQ/CobB/MinD/ParA nucleotide binding" evidence="3">
    <location>
        <begin position="141"/>
        <end position="311"/>
    </location>
</feature>
<dbReference type="GO" id="GO:0051782">
    <property type="term" value="P:negative regulation of cell division"/>
    <property type="evidence" value="ECO:0007669"/>
    <property type="project" value="TreeGrafter"/>
</dbReference>
<dbReference type="InterPro" id="IPR002586">
    <property type="entry name" value="CobQ/CobB/MinD/ParA_Nub-bd_dom"/>
</dbReference>